<dbReference type="PANTHER" id="PTHR23023">
    <property type="entry name" value="DIMETHYLANILINE MONOOXYGENASE"/>
    <property type="match status" value="1"/>
</dbReference>
<accession>A0AA39ZIW0</accession>
<keyword evidence="4" id="KW-0521">NADP</keyword>
<evidence type="ECO:0000256" key="2">
    <source>
        <dbReference type="ARBA" id="ARBA00022630"/>
    </source>
</evidence>
<comment type="caution">
    <text evidence="6">The sequence shown here is derived from an EMBL/GenBank/DDBJ whole genome shotgun (WGS) entry which is preliminary data.</text>
</comment>
<evidence type="ECO:0000313" key="6">
    <source>
        <dbReference type="EMBL" id="KAK0671726.1"/>
    </source>
</evidence>
<dbReference type="PRINTS" id="PR00370">
    <property type="entry name" value="FMOXYGENASE"/>
</dbReference>
<evidence type="ECO:0000313" key="7">
    <source>
        <dbReference type="Proteomes" id="UP001174997"/>
    </source>
</evidence>
<comment type="similarity">
    <text evidence="1">Belongs to the FMO family.</text>
</comment>
<keyword evidence="3" id="KW-0274">FAD</keyword>
<sequence length="161" mass="17825">MRVAVIGAGPSGLVTLKYLLTACDFLDTGPVEAVLFESESSVGGDLVSSKQLTTFSDFRPHDSDPDFLSTDRYVEHLNEYCTHFGLWEHIKLSTSVVSIRRNGNRGHIIGYRHQDCPDTAEYECDAVAICSGLHVTPNIPEVKGMDRVPTVFDSSEFKKRS</sequence>
<keyword evidence="7" id="KW-1185">Reference proteome</keyword>
<dbReference type="InterPro" id="IPR050346">
    <property type="entry name" value="FMO-like"/>
</dbReference>
<evidence type="ECO:0000256" key="5">
    <source>
        <dbReference type="ARBA" id="ARBA00023002"/>
    </source>
</evidence>
<organism evidence="6 7">
    <name type="scientific">Cercophora samala</name>
    <dbReference type="NCBI Taxonomy" id="330535"/>
    <lineage>
        <taxon>Eukaryota</taxon>
        <taxon>Fungi</taxon>
        <taxon>Dikarya</taxon>
        <taxon>Ascomycota</taxon>
        <taxon>Pezizomycotina</taxon>
        <taxon>Sordariomycetes</taxon>
        <taxon>Sordariomycetidae</taxon>
        <taxon>Sordariales</taxon>
        <taxon>Lasiosphaeriaceae</taxon>
        <taxon>Cercophora</taxon>
    </lineage>
</organism>
<proteinExistence type="inferred from homology"/>
<evidence type="ECO:0008006" key="8">
    <source>
        <dbReference type="Google" id="ProtNLM"/>
    </source>
</evidence>
<protein>
    <recommendedName>
        <fullName evidence="8">Flavin-containing monooxygenase</fullName>
    </recommendedName>
</protein>
<evidence type="ECO:0000256" key="4">
    <source>
        <dbReference type="ARBA" id="ARBA00022857"/>
    </source>
</evidence>
<evidence type="ECO:0000256" key="1">
    <source>
        <dbReference type="ARBA" id="ARBA00009183"/>
    </source>
</evidence>
<dbReference type="GO" id="GO:0050660">
    <property type="term" value="F:flavin adenine dinucleotide binding"/>
    <property type="evidence" value="ECO:0007669"/>
    <property type="project" value="InterPro"/>
</dbReference>
<dbReference type="GO" id="GO:0004499">
    <property type="term" value="F:N,N-dimethylaniline monooxygenase activity"/>
    <property type="evidence" value="ECO:0007669"/>
    <property type="project" value="InterPro"/>
</dbReference>
<reference evidence="6" key="1">
    <citation type="submission" date="2023-06" db="EMBL/GenBank/DDBJ databases">
        <title>Genome-scale phylogeny and comparative genomics of the fungal order Sordariales.</title>
        <authorList>
            <consortium name="Lawrence Berkeley National Laboratory"/>
            <person name="Hensen N."/>
            <person name="Bonometti L."/>
            <person name="Westerberg I."/>
            <person name="Brannstrom I.O."/>
            <person name="Guillou S."/>
            <person name="Cros-Aarteil S."/>
            <person name="Calhoun S."/>
            <person name="Haridas S."/>
            <person name="Kuo A."/>
            <person name="Mondo S."/>
            <person name="Pangilinan J."/>
            <person name="Riley R."/>
            <person name="Labutti K."/>
            <person name="Andreopoulos B."/>
            <person name="Lipzen A."/>
            <person name="Chen C."/>
            <person name="Yanf M."/>
            <person name="Daum C."/>
            <person name="Ng V."/>
            <person name="Clum A."/>
            <person name="Steindorff A."/>
            <person name="Ohm R."/>
            <person name="Martin F."/>
            <person name="Silar P."/>
            <person name="Natvig D."/>
            <person name="Lalanne C."/>
            <person name="Gautier V."/>
            <person name="Ament-Velasquez S.L."/>
            <person name="Kruys A."/>
            <person name="Hutchinson M.I."/>
            <person name="Powell A.J."/>
            <person name="Barry K."/>
            <person name="Miller A.N."/>
            <person name="Grigoriev I.V."/>
            <person name="Debuchy R."/>
            <person name="Gladieux P."/>
            <person name="Thoren M.H."/>
            <person name="Johannesson H."/>
        </authorList>
    </citation>
    <scope>NUCLEOTIDE SEQUENCE</scope>
    <source>
        <strain evidence="6">CBS 307.81</strain>
    </source>
</reference>
<dbReference type="Proteomes" id="UP001174997">
    <property type="component" value="Unassembled WGS sequence"/>
</dbReference>
<keyword evidence="2" id="KW-0285">Flavoprotein</keyword>
<evidence type="ECO:0000256" key="3">
    <source>
        <dbReference type="ARBA" id="ARBA00022827"/>
    </source>
</evidence>
<dbReference type="EMBL" id="JAULSY010000019">
    <property type="protein sequence ID" value="KAK0671726.1"/>
    <property type="molecule type" value="Genomic_DNA"/>
</dbReference>
<dbReference type="InterPro" id="IPR036188">
    <property type="entry name" value="FAD/NAD-bd_sf"/>
</dbReference>
<gene>
    <name evidence="6" type="ORF">QBC41DRAFT_300413</name>
</gene>
<dbReference type="InterPro" id="IPR020946">
    <property type="entry name" value="Flavin_mOase-like"/>
</dbReference>
<dbReference type="Gene3D" id="3.50.50.60">
    <property type="entry name" value="FAD/NAD(P)-binding domain"/>
    <property type="match status" value="1"/>
</dbReference>
<dbReference type="SUPFAM" id="SSF51905">
    <property type="entry name" value="FAD/NAD(P)-binding domain"/>
    <property type="match status" value="1"/>
</dbReference>
<dbReference type="Pfam" id="PF00743">
    <property type="entry name" value="FMO-like"/>
    <property type="match status" value="1"/>
</dbReference>
<name>A0AA39ZIW0_9PEZI</name>
<dbReference type="GO" id="GO:0050661">
    <property type="term" value="F:NADP binding"/>
    <property type="evidence" value="ECO:0007669"/>
    <property type="project" value="InterPro"/>
</dbReference>
<keyword evidence="5" id="KW-0560">Oxidoreductase</keyword>
<dbReference type="InterPro" id="IPR000960">
    <property type="entry name" value="Flavin_mOase"/>
</dbReference>
<dbReference type="AlphaFoldDB" id="A0AA39ZIW0"/>